<dbReference type="Pfam" id="PF00642">
    <property type="entry name" value="zf-CCCH"/>
    <property type="match status" value="1"/>
</dbReference>
<dbReference type="Gene3D" id="6.20.400.10">
    <property type="match status" value="1"/>
</dbReference>
<proteinExistence type="inferred from homology"/>
<dbReference type="SUPFAM" id="SSF90229">
    <property type="entry name" value="CCCH zinc finger"/>
    <property type="match status" value="1"/>
</dbReference>
<evidence type="ECO:0000256" key="6">
    <source>
        <dbReference type="SAM" id="MobiDB-lite"/>
    </source>
</evidence>
<dbReference type="SMART" id="SM00356">
    <property type="entry name" value="ZnF_C3H1"/>
    <property type="match status" value="2"/>
</dbReference>
<feature type="region of interest" description="Disordered" evidence="6">
    <location>
        <begin position="1"/>
        <end position="56"/>
    </location>
</feature>
<dbReference type="EMBL" id="CP092873">
    <property type="protein sequence ID" value="UYV73772.1"/>
    <property type="molecule type" value="Genomic_DNA"/>
</dbReference>
<evidence type="ECO:0000313" key="9">
    <source>
        <dbReference type="Proteomes" id="UP001235939"/>
    </source>
</evidence>
<feature type="compositionally biased region" description="Basic and acidic residues" evidence="6">
    <location>
        <begin position="1"/>
        <end position="13"/>
    </location>
</feature>
<feature type="non-terminal residue" evidence="8">
    <location>
        <position position="292"/>
    </location>
</feature>
<gene>
    <name evidence="8" type="ORF">LAZ67_11000849</name>
</gene>
<feature type="domain" description="C3H1-type" evidence="7">
    <location>
        <begin position="68"/>
        <end position="95"/>
    </location>
</feature>
<dbReference type="Proteomes" id="UP001235939">
    <property type="component" value="Chromosome 11"/>
</dbReference>
<feature type="zinc finger region" description="C3H1-type" evidence="5">
    <location>
        <begin position="68"/>
        <end position="95"/>
    </location>
</feature>
<comment type="similarity">
    <text evidence="1">Belongs to the ZC3H15/TMA46 family.</text>
</comment>
<accession>A0ABY6L0S7</accession>
<evidence type="ECO:0000256" key="2">
    <source>
        <dbReference type="ARBA" id="ARBA00022723"/>
    </source>
</evidence>
<dbReference type="Pfam" id="PF16543">
    <property type="entry name" value="DFRP_C"/>
    <property type="match status" value="1"/>
</dbReference>
<name>A0ABY6L0S7_9ARAC</name>
<sequence length="292" mass="33205">TRPLTEEQERSQEPEVYPAGGEASEVWQPECQEGSRPATGEGQEGRQEERRSPLFRPAIVQKIEKGADPKSVLCAFFKQNQCTKGDKCKFSHDLSIERKSEKKNIYVDIEMICKYFLDALENSKYGWFWECPNGGDKCHYRHALPPGFVLKKDKKKEDKKDEISIEDLVETQRAALGPNQTRITLETFMQWKKKKIKEQEVLRIKEQDRRHAEFRAGRAVGLSGREVFAFQPELAGEDDMEEGEAAWTTACWRTGPASCKEITLEDLTAQAQEVDGTGTVASTRHWQGGDSS</sequence>
<keyword evidence="3 5" id="KW-0863">Zinc-finger</keyword>
<keyword evidence="4 5" id="KW-0862">Zinc</keyword>
<feature type="domain" description="C3H1-type" evidence="7">
    <location>
        <begin position="112"/>
        <end position="145"/>
    </location>
</feature>
<evidence type="ECO:0000256" key="1">
    <source>
        <dbReference type="ARBA" id="ARBA00010043"/>
    </source>
</evidence>
<evidence type="ECO:0000313" key="8">
    <source>
        <dbReference type="EMBL" id="UYV73772.1"/>
    </source>
</evidence>
<dbReference type="InterPro" id="IPR032378">
    <property type="entry name" value="ZC3H15/TMA46_C"/>
</dbReference>
<dbReference type="InterPro" id="IPR000571">
    <property type="entry name" value="Znf_CCCH"/>
</dbReference>
<dbReference type="PANTHER" id="PTHR12681:SF0">
    <property type="entry name" value="ZINC FINGER CCCH DOMAIN-CONTAINING PROTEIN 15"/>
    <property type="match status" value="1"/>
</dbReference>
<organism evidence="8 9">
    <name type="scientific">Cordylochernes scorpioides</name>
    <dbReference type="NCBI Taxonomy" id="51811"/>
    <lineage>
        <taxon>Eukaryota</taxon>
        <taxon>Metazoa</taxon>
        <taxon>Ecdysozoa</taxon>
        <taxon>Arthropoda</taxon>
        <taxon>Chelicerata</taxon>
        <taxon>Arachnida</taxon>
        <taxon>Pseudoscorpiones</taxon>
        <taxon>Cheliferoidea</taxon>
        <taxon>Chernetidae</taxon>
        <taxon>Cordylochernes</taxon>
    </lineage>
</organism>
<dbReference type="PROSITE" id="PS50103">
    <property type="entry name" value="ZF_C3H1"/>
    <property type="match status" value="2"/>
</dbReference>
<evidence type="ECO:0000256" key="3">
    <source>
        <dbReference type="ARBA" id="ARBA00022771"/>
    </source>
</evidence>
<reference evidence="8 9" key="1">
    <citation type="submission" date="2022-01" db="EMBL/GenBank/DDBJ databases">
        <title>A chromosomal length assembly of Cordylochernes scorpioides.</title>
        <authorList>
            <person name="Zeh D."/>
            <person name="Zeh J."/>
        </authorList>
    </citation>
    <scope>NUCLEOTIDE SEQUENCE [LARGE SCALE GENOMIC DNA]</scope>
    <source>
        <strain evidence="8">IN4F17</strain>
        <tissue evidence="8">Whole Body</tissue>
    </source>
</reference>
<feature type="zinc finger region" description="C3H1-type" evidence="5">
    <location>
        <begin position="112"/>
        <end position="145"/>
    </location>
</feature>
<keyword evidence="2 5" id="KW-0479">Metal-binding</keyword>
<evidence type="ECO:0000256" key="4">
    <source>
        <dbReference type="ARBA" id="ARBA00022833"/>
    </source>
</evidence>
<dbReference type="InterPro" id="IPR036855">
    <property type="entry name" value="Znf_CCCH_sf"/>
</dbReference>
<feature type="non-terminal residue" evidence="8">
    <location>
        <position position="1"/>
    </location>
</feature>
<protein>
    <submittedName>
        <fullName evidence="8">ZC3H15</fullName>
    </submittedName>
</protein>
<evidence type="ECO:0000259" key="7">
    <source>
        <dbReference type="PROSITE" id="PS50103"/>
    </source>
</evidence>
<keyword evidence="9" id="KW-1185">Reference proteome</keyword>
<feature type="compositionally biased region" description="Basic and acidic residues" evidence="6">
    <location>
        <begin position="43"/>
        <end position="52"/>
    </location>
</feature>
<evidence type="ECO:0000256" key="5">
    <source>
        <dbReference type="PROSITE-ProRule" id="PRU00723"/>
    </source>
</evidence>
<dbReference type="Gene3D" id="4.10.1000.10">
    <property type="entry name" value="Zinc finger, CCCH-type"/>
    <property type="match status" value="1"/>
</dbReference>
<dbReference type="PANTHER" id="PTHR12681">
    <property type="entry name" value="ZINC FINGER-CONTAINING PROTEIN P48ZNF"/>
    <property type="match status" value="1"/>
</dbReference>